<organism evidence="3 4">
    <name type="scientific">Methanooceanicella nereidis</name>
    <dbReference type="NCBI Taxonomy" id="2052831"/>
    <lineage>
        <taxon>Archaea</taxon>
        <taxon>Methanobacteriati</taxon>
        <taxon>Methanobacteriota</taxon>
        <taxon>Stenosarchaea group</taxon>
        <taxon>Methanomicrobia</taxon>
        <taxon>Methanocellales</taxon>
        <taxon>Methanocellaceae</taxon>
        <taxon>Methanooceanicella</taxon>
    </lineage>
</organism>
<dbReference type="PIRSF" id="PIRSF004846">
    <property type="entry name" value="ModA"/>
    <property type="match status" value="1"/>
</dbReference>
<dbReference type="PANTHER" id="PTHR30632">
    <property type="entry name" value="MOLYBDATE-BINDING PERIPLASMIC PROTEIN"/>
    <property type="match status" value="1"/>
</dbReference>
<dbReference type="Proteomes" id="UP001320159">
    <property type="component" value="Unassembled WGS sequence"/>
</dbReference>
<sequence length="255" mass="28016">MRSGGKFILVSAVLLILAASILMAGCTTEQKNLNVYAGAGLKKPMDTVIAKYSKEKGINITPNYGPSGGLYSQIKEGQPCDVYVSADWLYIEKLENESMLSDSQKFLNENVVLVVSETGEKKGIKTASDLTKDNIVVAVCDPNAPVGKYSENVLKSLGLWDQLNEKGNIKARPSTVNQVGLMVQNDEVDAGFLYGSTALLYNLTYKEKYPNSLSGEIIFGIGLIKGDKEDVSRDFMNYLIENSDEFTKYGWEKYA</sequence>
<dbReference type="Gene3D" id="3.40.190.10">
    <property type="entry name" value="Periplasmic binding protein-like II"/>
    <property type="match status" value="2"/>
</dbReference>
<dbReference type="RefSeq" id="WP_230743217.1">
    <property type="nucleotide sequence ID" value="NZ_PGCK01000015.1"/>
</dbReference>
<dbReference type="GO" id="GO:0030973">
    <property type="term" value="F:molybdate ion binding"/>
    <property type="evidence" value="ECO:0007669"/>
    <property type="project" value="TreeGrafter"/>
</dbReference>
<evidence type="ECO:0000256" key="1">
    <source>
        <dbReference type="ARBA" id="ARBA00022723"/>
    </source>
</evidence>
<evidence type="ECO:0000313" key="4">
    <source>
        <dbReference type="Proteomes" id="UP001320159"/>
    </source>
</evidence>
<keyword evidence="2" id="KW-0732">Signal</keyword>
<dbReference type="InterPro" id="IPR050682">
    <property type="entry name" value="ModA/WtpA"/>
</dbReference>
<protein>
    <submittedName>
        <fullName evidence="3">Molybdate ABC transporter substrate-binding protein</fullName>
    </submittedName>
</protein>
<gene>
    <name evidence="3" type="primary">modA</name>
    <name evidence="3" type="ORF">CUJ83_14600</name>
</gene>
<dbReference type="InterPro" id="IPR005950">
    <property type="entry name" value="ModA"/>
</dbReference>
<name>A0AAP2RF48_9EURY</name>
<keyword evidence="4" id="KW-1185">Reference proteome</keyword>
<evidence type="ECO:0000313" key="3">
    <source>
        <dbReference type="EMBL" id="MCD1296229.1"/>
    </source>
</evidence>
<dbReference type="GO" id="GO:0046872">
    <property type="term" value="F:metal ion binding"/>
    <property type="evidence" value="ECO:0007669"/>
    <property type="project" value="UniProtKB-KW"/>
</dbReference>
<evidence type="ECO:0000256" key="2">
    <source>
        <dbReference type="ARBA" id="ARBA00022729"/>
    </source>
</evidence>
<dbReference type="PROSITE" id="PS51257">
    <property type="entry name" value="PROKAR_LIPOPROTEIN"/>
    <property type="match status" value="1"/>
</dbReference>
<accession>A0AAP2RF48</accession>
<keyword evidence="1" id="KW-0479">Metal-binding</keyword>
<dbReference type="PANTHER" id="PTHR30632:SF0">
    <property type="entry name" value="SULFATE-BINDING PROTEIN"/>
    <property type="match status" value="1"/>
</dbReference>
<reference evidence="3 4" key="1">
    <citation type="submission" date="2017-11" db="EMBL/GenBank/DDBJ databases">
        <title>Isolation and Characterization of Family Methanocellaceae Species from Potential Methane Hydrate Area Offshore Southwestern Taiwan.</title>
        <authorList>
            <person name="Zhang W.-L."/>
            <person name="Chen W.-C."/>
            <person name="Lai M.-C."/>
            <person name="Chen S.-C."/>
        </authorList>
    </citation>
    <scope>NUCLEOTIDE SEQUENCE [LARGE SCALE GENOMIC DNA]</scope>
    <source>
        <strain evidence="3 4">CWC-04</strain>
    </source>
</reference>
<dbReference type="NCBIfam" id="TIGR01256">
    <property type="entry name" value="modA"/>
    <property type="match status" value="1"/>
</dbReference>
<comment type="caution">
    <text evidence="3">The sequence shown here is derived from an EMBL/GenBank/DDBJ whole genome shotgun (WGS) entry which is preliminary data.</text>
</comment>
<dbReference type="SUPFAM" id="SSF53850">
    <property type="entry name" value="Periplasmic binding protein-like II"/>
    <property type="match status" value="1"/>
</dbReference>
<proteinExistence type="predicted"/>
<dbReference type="EMBL" id="PGCK01000015">
    <property type="protein sequence ID" value="MCD1296229.1"/>
    <property type="molecule type" value="Genomic_DNA"/>
</dbReference>
<dbReference type="GO" id="GO:0015689">
    <property type="term" value="P:molybdate ion transport"/>
    <property type="evidence" value="ECO:0007669"/>
    <property type="project" value="InterPro"/>
</dbReference>
<dbReference type="Pfam" id="PF13531">
    <property type="entry name" value="SBP_bac_11"/>
    <property type="match status" value="1"/>
</dbReference>
<dbReference type="AlphaFoldDB" id="A0AAP2RF48"/>